<dbReference type="NCBIfam" id="NF005298">
    <property type="entry name" value="PRK06826.1"/>
    <property type="match status" value="1"/>
</dbReference>
<dbReference type="Pfam" id="PF01336">
    <property type="entry name" value="tRNA_anti-codon"/>
    <property type="match status" value="1"/>
</dbReference>
<accession>A0A942U614</accession>
<dbReference type="Gene3D" id="1.10.150.870">
    <property type="match status" value="1"/>
</dbReference>
<dbReference type="NCBIfam" id="TIGR00594">
    <property type="entry name" value="polc"/>
    <property type="match status" value="1"/>
</dbReference>
<comment type="similarity">
    <text evidence="2">Belongs to the DNA polymerase type-C family. DnaE subfamily.</text>
</comment>
<dbReference type="InterPro" id="IPR029460">
    <property type="entry name" value="DNAPol_HHH"/>
</dbReference>
<keyword evidence="6 12" id="KW-0548">Nucleotidyltransferase</keyword>
<dbReference type="EMBL" id="JAGYPF010000005">
    <property type="protein sequence ID" value="MBS4215380.1"/>
    <property type="molecule type" value="Genomic_DNA"/>
</dbReference>
<dbReference type="GO" id="GO:0008408">
    <property type="term" value="F:3'-5' exonuclease activity"/>
    <property type="evidence" value="ECO:0007669"/>
    <property type="project" value="InterPro"/>
</dbReference>
<proteinExistence type="inferred from homology"/>
<comment type="caution">
    <text evidence="12">The sequence shown here is derived from an EMBL/GenBank/DDBJ whole genome shotgun (WGS) entry which is preliminary data.</text>
</comment>
<evidence type="ECO:0000259" key="11">
    <source>
        <dbReference type="SMART" id="SM00481"/>
    </source>
</evidence>
<evidence type="ECO:0000256" key="4">
    <source>
        <dbReference type="ARBA" id="ARBA00019114"/>
    </source>
</evidence>
<dbReference type="SMART" id="SM00481">
    <property type="entry name" value="POLIIIAc"/>
    <property type="match status" value="1"/>
</dbReference>
<dbReference type="Gene3D" id="3.20.20.140">
    <property type="entry name" value="Metal-dependent hydrolases"/>
    <property type="match status" value="1"/>
</dbReference>
<organism evidence="12 13">
    <name type="scientific">Neobacillus rhizophilus</name>
    <dbReference type="NCBI Taxonomy" id="2833579"/>
    <lineage>
        <taxon>Bacteria</taxon>
        <taxon>Bacillati</taxon>
        <taxon>Bacillota</taxon>
        <taxon>Bacilli</taxon>
        <taxon>Bacillales</taxon>
        <taxon>Bacillaceae</taxon>
        <taxon>Neobacillus</taxon>
    </lineage>
</organism>
<dbReference type="Pfam" id="PF17657">
    <property type="entry name" value="DNA_pol3_finger"/>
    <property type="match status" value="1"/>
</dbReference>
<keyword evidence="7" id="KW-0235">DNA replication</keyword>
<evidence type="ECO:0000256" key="10">
    <source>
        <dbReference type="ARBA" id="ARBA00049244"/>
    </source>
</evidence>
<sequence>MSFIHLHVYSAYSLLTSTASVSDLVENARNKGFRTLALTDRNVMYGTIEFYKLCKKQQIKPIIGLTVDIESERMEEETYPLVLLAENDAGYKNLLKISSAVQTKAENGIPHKWLKAYSKGLIAITPGIEGEIEQALLTNEVALAKDLALELSGIFGCGNFYLALQDHQLEQEKTLREPLLRLSKEWNIPLAATNQVYYLEKEDMFAHECLLAIKNGDKLQDDHRQQLGSDQFYLKSSAEMAECFADFPEALENTLRIAERCNININLDKTYLPSFPTENGIPAEEYLEKLCQKGLKERISEEPSTKYLDRLAYELNVIKRMQFSNYFLIVWDFMRYAREKGILTGPGRGSAAGSLVAYVLYITDVDPLEHNLLFERFLNPERISMPDIDIDFPDHRRDEVIEYVAQKYGELHVAQIATFGTLAAKAALRDVGRVFGLNTKELDYMSRLIPSRPGLTLKDAYKESEGLRKFIQETPLNSRLFNTALKLEGLPRHTSTHAAGVVISEKPLIDLIPIQQGSGEIFLTQFSMEYLEELGLLKMDFLGLRNLSLIETILSSIYRHTGRRLDIGSIPLDDAKTFNLLAQGETTGIFQLESEGMRKVLTRLKPTRFEDIVAVNALYRPGPMENIPLFIDRKHGLQKIDYPHPDLQTILENTYGVIVYQEQIMQIASIMAGFSLGEADLLRRAVGKKQKEVLDKERQHFVRGALKKGYSEALANEIYDLIVRFANYGFNRSHAVAYSLIAYQLAFLKANYQVHFMAGLLTSAIGNEAKIGQYILEAKQKEIAILSPSINLSTYLFQVEKGKIRYSLGAIRGVGAAALKEIFQARKRKKFSDLFDFCIRVSGKAINRKTLEYLVYSGSFDEFGEDRAVLLASLDVAIEHAQIFKMDDTNQIDMFEDEMIPKPKYVQVDEMTQQIKLSYEKEALGLYLSDHPISIYEKKLRRAGAQALFQLNSQGRKAAAGVYITSKKSIRTKKGESMAFLTISDPTGEMEAVVFPDAYRKFSQYLGEGCFALLEGKVEERDGKQQLIIQQVTEIEKWLDAHADRQPVLYLKITQDKENERTLQELNKLLSRNKGNATVVMHYETTKKTVRLGAEININPHPEIIQSLKDLLGGHNVVLKD</sequence>
<evidence type="ECO:0000313" key="13">
    <source>
        <dbReference type="Proteomes" id="UP000679749"/>
    </source>
</evidence>
<reference evidence="12" key="1">
    <citation type="submission" date="2021-05" db="EMBL/GenBank/DDBJ databases">
        <title>Novel Bacillus species.</title>
        <authorList>
            <person name="Liu G."/>
        </authorList>
    </citation>
    <scope>NUCLEOTIDE SEQUENCE</scope>
    <source>
        <strain evidence="12">FJAT-49825</strain>
    </source>
</reference>
<dbReference type="GO" id="GO:0005737">
    <property type="term" value="C:cytoplasm"/>
    <property type="evidence" value="ECO:0007669"/>
    <property type="project" value="UniProtKB-SubCell"/>
</dbReference>
<dbReference type="GO" id="GO:0003887">
    <property type="term" value="F:DNA-directed DNA polymerase activity"/>
    <property type="evidence" value="ECO:0007669"/>
    <property type="project" value="UniProtKB-KW"/>
</dbReference>
<dbReference type="InterPro" id="IPR040982">
    <property type="entry name" value="DNA_pol3_finger"/>
</dbReference>
<evidence type="ECO:0000256" key="2">
    <source>
        <dbReference type="ARBA" id="ARBA00009496"/>
    </source>
</evidence>
<keyword evidence="8" id="KW-0239">DNA-directed DNA polymerase</keyword>
<dbReference type="InterPro" id="IPR011708">
    <property type="entry name" value="DNA_pol3_alpha_NTPase_dom"/>
</dbReference>
<evidence type="ECO:0000256" key="8">
    <source>
        <dbReference type="ARBA" id="ARBA00022932"/>
    </source>
</evidence>
<feature type="domain" description="Polymerase/histidinol phosphatase N-terminal" evidence="11">
    <location>
        <begin position="4"/>
        <end position="71"/>
    </location>
</feature>
<dbReference type="InterPro" id="IPR004013">
    <property type="entry name" value="PHP_dom"/>
</dbReference>
<dbReference type="CDD" id="cd04485">
    <property type="entry name" value="DnaE_OBF"/>
    <property type="match status" value="1"/>
</dbReference>
<dbReference type="GO" id="GO:0003676">
    <property type="term" value="F:nucleic acid binding"/>
    <property type="evidence" value="ECO:0007669"/>
    <property type="project" value="InterPro"/>
</dbReference>
<evidence type="ECO:0000313" key="12">
    <source>
        <dbReference type="EMBL" id="MBS4215380.1"/>
    </source>
</evidence>
<dbReference type="InterPro" id="IPR003141">
    <property type="entry name" value="Pol/His_phosphatase_N"/>
</dbReference>
<dbReference type="RefSeq" id="WP_213119918.1">
    <property type="nucleotide sequence ID" value="NZ_JAGYPF010000005.1"/>
</dbReference>
<dbReference type="NCBIfam" id="NF004226">
    <property type="entry name" value="PRK05673.1"/>
    <property type="match status" value="1"/>
</dbReference>
<dbReference type="InterPro" id="IPR016195">
    <property type="entry name" value="Pol/histidinol_Pase-like"/>
</dbReference>
<dbReference type="InterPro" id="IPR041931">
    <property type="entry name" value="DNA_pol3_alpha_thumb_dom"/>
</dbReference>
<dbReference type="Pfam" id="PF07733">
    <property type="entry name" value="DNA_pol3_alpha"/>
    <property type="match status" value="1"/>
</dbReference>
<dbReference type="Proteomes" id="UP000679749">
    <property type="component" value="Unassembled WGS sequence"/>
</dbReference>
<dbReference type="SUPFAM" id="SSF160975">
    <property type="entry name" value="AF1531-like"/>
    <property type="match status" value="1"/>
</dbReference>
<dbReference type="AlphaFoldDB" id="A0A942U614"/>
<dbReference type="EC" id="2.7.7.7" evidence="3"/>
<dbReference type="PANTHER" id="PTHR32294">
    <property type="entry name" value="DNA POLYMERASE III SUBUNIT ALPHA"/>
    <property type="match status" value="1"/>
</dbReference>
<evidence type="ECO:0000256" key="7">
    <source>
        <dbReference type="ARBA" id="ARBA00022705"/>
    </source>
</evidence>
<comment type="function">
    <text evidence="9">DNA polymerase III is a complex, multichain enzyme responsible for most of the replicative synthesis in bacteria. This DNA polymerase also exhibits 3' to 5' exonuclease activity. The alpha chain is the DNA polymerase.</text>
</comment>
<dbReference type="Gene3D" id="1.10.10.1600">
    <property type="entry name" value="Bacterial DNA polymerase III alpha subunit, thumb domain"/>
    <property type="match status" value="1"/>
</dbReference>
<comment type="catalytic activity">
    <reaction evidence="10">
        <text>DNA(n) + a 2'-deoxyribonucleoside 5'-triphosphate = DNA(n+1) + diphosphate</text>
        <dbReference type="Rhea" id="RHEA:22508"/>
        <dbReference type="Rhea" id="RHEA-COMP:17339"/>
        <dbReference type="Rhea" id="RHEA-COMP:17340"/>
        <dbReference type="ChEBI" id="CHEBI:33019"/>
        <dbReference type="ChEBI" id="CHEBI:61560"/>
        <dbReference type="ChEBI" id="CHEBI:173112"/>
        <dbReference type="EC" id="2.7.7.7"/>
    </reaction>
</comment>
<keyword evidence="5 12" id="KW-0808">Transferase</keyword>
<dbReference type="SUPFAM" id="SSF89550">
    <property type="entry name" value="PHP domain-like"/>
    <property type="match status" value="1"/>
</dbReference>
<evidence type="ECO:0000256" key="1">
    <source>
        <dbReference type="ARBA" id="ARBA00004496"/>
    </source>
</evidence>
<dbReference type="GO" id="GO:0006260">
    <property type="term" value="P:DNA replication"/>
    <property type="evidence" value="ECO:0007669"/>
    <property type="project" value="UniProtKB-KW"/>
</dbReference>
<gene>
    <name evidence="12" type="primary">dnaE</name>
    <name evidence="12" type="ORF">KHA99_23460</name>
</gene>
<protein>
    <recommendedName>
        <fullName evidence="4">DNA polymerase III subunit alpha</fullName>
        <ecNumber evidence="3">2.7.7.7</ecNumber>
    </recommendedName>
</protein>
<name>A0A942U614_9BACI</name>
<dbReference type="Pfam" id="PF02811">
    <property type="entry name" value="PHP"/>
    <property type="match status" value="1"/>
</dbReference>
<dbReference type="InterPro" id="IPR004805">
    <property type="entry name" value="DnaE2/DnaE/PolC"/>
</dbReference>
<evidence type="ECO:0000256" key="3">
    <source>
        <dbReference type="ARBA" id="ARBA00012417"/>
    </source>
</evidence>
<evidence type="ECO:0000256" key="5">
    <source>
        <dbReference type="ARBA" id="ARBA00022679"/>
    </source>
</evidence>
<dbReference type="PANTHER" id="PTHR32294:SF0">
    <property type="entry name" value="DNA POLYMERASE III SUBUNIT ALPHA"/>
    <property type="match status" value="1"/>
</dbReference>
<dbReference type="InterPro" id="IPR004365">
    <property type="entry name" value="NA-bd_OB_tRNA"/>
</dbReference>
<comment type="subcellular location">
    <subcellularLocation>
        <location evidence="1">Cytoplasm</location>
    </subcellularLocation>
</comment>
<evidence type="ECO:0000256" key="9">
    <source>
        <dbReference type="ARBA" id="ARBA00025611"/>
    </source>
</evidence>
<evidence type="ECO:0000256" key="6">
    <source>
        <dbReference type="ARBA" id="ARBA00022695"/>
    </source>
</evidence>
<keyword evidence="13" id="KW-1185">Reference proteome</keyword>
<dbReference type="Pfam" id="PF14579">
    <property type="entry name" value="HHH_6"/>
    <property type="match status" value="1"/>
</dbReference>